<accession>A0A438C737</accession>
<dbReference type="Proteomes" id="UP000288805">
    <property type="component" value="Unassembled WGS sequence"/>
</dbReference>
<evidence type="ECO:0000313" key="1">
    <source>
        <dbReference type="EMBL" id="RVW18969.1"/>
    </source>
</evidence>
<gene>
    <name evidence="1" type="ORF">CK203_109150</name>
</gene>
<evidence type="ECO:0000313" key="2">
    <source>
        <dbReference type="Proteomes" id="UP000288805"/>
    </source>
</evidence>
<dbReference type="EMBL" id="QGNW01002506">
    <property type="protein sequence ID" value="RVW18969.1"/>
    <property type="molecule type" value="Genomic_DNA"/>
</dbReference>
<organism evidence="1 2">
    <name type="scientific">Vitis vinifera</name>
    <name type="common">Grape</name>
    <dbReference type="NCBI Taxonomy" id="29760"/>
    <lineage>
        <taxon>Eukaryota</taxon>
        <taxon>Viridiplantae</taxon>
        <taxon>Streptophyta</taxon>
        <taxon>Embryophyta</taxon>
        <taxon>Tracheophyta</taxon>
        <taxon>Spermatophyta</taxon>
        <taxon>Magnoliopsida</taxon>
        <taxon>eudicotyledons</taxon>
        <taxon>Gunneridae</taxon>
        <taxon>Pentapetalae</taxon>
        <taxon>rosids</taxon>
        <taxon>Vitales</taxon>
        <taxon>Vitaceae</taxon>
        <taxon>Viteae</taxon>
        <taxon>Vitis</taxon>
    </lineage>
</organism>
<proteinExistence type="predicted"/>
<comment type="caution">
    <text evidence="1">The sequence shown here is derived from an EMBL/GenBank/DDBJ whole genome shotgun (WGS) entry which is preliminary data.</text>
</comment>
<protein>
    <submittedName>
        <fullName evidence="1">Uncharacterized protein</fullName>
    </submittedName>
</protein>
<dbReference type="AlphaFoldDB" id="A0A438C737"/>
<name>A0A438C737_VITVI</name>
<sequence length="129" mass="14905">MEGVYNDLSLRIEKVQDSIEKLTNLDIARGKRKLPPQPHHNLQGTNAKKSRKFKMIKGYLNPLKHPLLQGREEKRIPLDQMGRIANFVWDPGGIQHEVGTMLAKIEMEVKQRNRGAKMHKQSSQWNFAP</sequence>
<reference evidence="1 2" key="1">
    <citation type="journal article" date="2018" name="PLoS Genet.">
        <title>Population sequencing reveals clonal diversity and ancestral inbreeding in the grapevine cultivar Chardonnay.</title>
        <authorList>
            <person name="Roach M.J."/>
            <person name="Johnson D.L."/>
            <person name="Bohlmann J."/>
            <person name="van Vuuren H.J."/>
            <person name="Jones S.J."/>
            <person name="Pretorius I.S."/>
            <person name="Schmidt S.A."/>
            <person name="Borneman A.R."/>
        </authorList>
    </citation>
    <scope>NUCLEOTIDE SEQUENCE [LARGE SCALE GENOMIC DNA]</scope>
    <source>
        <strain evidence="2">cv. Chardonnay</strain>
        <tissue evidence="1">Leaf</tissue>
    </source>
</reference>